<organism evidence="1 2">
    <name type="scientific">Shewanella ulleungensis</name>
    <dbReference type="NCBI Taxonomy" id="2282699"/>
    <lineage>
        <taxon>Bacteria</taxon>
        <taxon>Pseudomonadati</taxon>
        <taxon>Pseudomonadota</taxon>
        <taxon>Gammaproteobacteria</taxon>
        <taxon>Alteromonadales</taxon>
        <taxon>Shewanellaceae</taxon>
        <taxon>Shewanella</taxon>
    </lineage>
</organism>
<dbReference type="RefSeq" id="WP_188957680.1">
    <property type="nucleotide sequence ID" value="NZ_BMQW01000008.1"/>
</dbReference>
<keyword evidence="2" id="KW-1185">Reference proteome</keyword>
<dbReference type="Proteomes" id="UP000654004">
    <property type="component" value="Unassembled WGS sequence"/>
</dbReference>
<gene>
    <name evidence="1" type="ORF">GCM10009410_30360</name>
</gene>
<sequence>MFTALTTQWLTCLIKPACWLLRLCMLCIALQLSLAATASATSQTLASNVEPALFGNWIIDTPERISLLQLNPNQSYLYIEFNLLAPHQSVAEWGRLAIAPNGVRFIASYTNNPHEGFVAHHFTHPTHQMTLTKSNTDLLLNVDSNADSVTDKQYRYNRNTTHPVYGVWHQLSTPALSSLVLLNNGYYASVHINLHQDPHTDAHITHLQWGRFELHSQQLHLQPIFNSHPQHISSLPRTINSTISQSNRQLALSFQLDGNTNDIEINRRYGH</sequence>
<evidence type="ECO:0000313" key="1">
    <source>
        <dbReference type="EMBL" id="GGP94262.1"/>
    </source>
</evidence>
<comment type="caution">
    <text evidence="1">The sequence shown here is derived from an EMBL/GenBank/DDBJ whole genome shotgun (WGS) entry which is preliminary data.</text>
</comment>
<name>A0ABQ2QS44_9GAMM</name>
<accession>A0ABQ2QS44</accession>
<proteinExistence type="predicted"/>
<evidence type="ECO:0000313" key="2">
    <source>
        <dbReference type="Proteomes" id="UP000654004"/>
    </source>
</evidence>
<protein>
    <submittedName>
        <fullName evidence="1">Uncharacterized protein</fullName>
    </submittedName>
</protein>
<reference evidence="2" key="1">
    <citation type="journal article" date="2019" name="Int. J. Syst. Evol. Microbiol.">
        <title>The Global Catalogue of Microorganisms (GCM) 10K type strain sequencing project: providing services to taxonomists for standard genome sequencing and annotation.</title>
        <authorList>
            <consortium name="The Broad Institute Genomics Platform"/>
            <consortium name="The Broad Institute Genome Sequencing Center for Infectious Disease"/>
            <person name="Wu L."/>
            <person name="Ma J."/>
        </authorList>
    </citation>
    <scope>NUCLEOTIDE SEQUENCE [LARGE SCALE GENOMIC DNA]</scope>
    <source>
        <strain evidence="2">JCM 32305</strain>
    </source>
</reference>
<dbReference type="EMBL" id="BMQW01000008">
    <property type="protein sequence ID" value="GGP94262.1"/>
    <property type="molecule type" value="Genomic_DNA"/>
</dbReference>